<dbReference type="Pfam" id="PF07690">
    <property type="entry name" value="MFS_1"/>
    <property type="match status" value="2"/>
</dbReference>
<feature type="transmembrane region" description="Helical" evidence="7">
    <location>
        <begin position="244"/>
        <end position="266"/>
    </location>
</feature>
<feature type="transmembrane region" description="Helical" evidence="7">
    <location>
        <begin position="412"/>
        <end position="433"/>
    </location>
</feature>
<dbReference type="Gene3D" id="1.20.1720.10">
    <property type="entry name" value="Multidrug resistance protein D"/>
    <property type="match status" value="1"/>
</dbReference>
<evidence type="ECO:0000313" key="10">
    <source>
        <dbReference type="Proteomes" id="UP001141659"/>
    </source>
</evidence>
<dbReference type="PROSITE" id="PS50850">
    <property type="entry name" value="MFS"/>
    <property type="match status" value="1"/>
</dbReference>
<keyword evidence="4 7" id="KW-1133">Transmembrane helix</keyword>
<dbReference type="EMBL" id="JACKVC010000016">
    <property type="protein sequence ID" value="MCV7388934.1"/>
    <property type="molecule type" value="Genomic_DNA"/>
</dbReference>
<feature type="transmembrane region" description="Helical" evidence="7">
    <location>
        <begin position="372"/>
        <end position="391"/>
    </location>
</feature>
<dbReference type="InterPro" id="IPR036259">
    <property type="entry name" value="MFS_trans_sf"/>
</dbReference>
<accession>A0AAW5T0Q2</accession>
<keyword evidence="3 7" id="KW-0812">Transmembrane</keyword>
<reference evidence="9" key="1">
    <citation type="submission" date="2020-07" db="EMBL/GenBank/DDBJ databases">
        <authorList>
            <person name="Pettersson B.M.F."/>
            <person name="Behra P.R.K."/>
            <person name="Ramesh M."/>
            <person name="Das S."/>
            <person name="Dasgupta S."/>
            <person name="Kirsebom L.A."/>
        </authorList>
    </citation>
    <scope>NUCLEOTIDE SEQUENCE</scope>
    <source>
        <strain evidence="9">DSM 44242</strain>
    </source>
</reference>
<evidence type="ECO:0000256" key="3">
    <source>
        <dbReference type="ARBA" id="ARBA00022692"/>
    </source>
</evidence>
<dbReference type="SUPFAM" id="SSF103473">
    <property type="entry name" value="MFS general substrate transporter"/>
    <property type="match status" value="1"/>
</dbReference>
<evidence type="ECO:0000256" key="4">
    <source>
        <dbReference type="ARBA" id="ARBA00022989"/>
    </source>
</evidence>
<dbReference type="GO" id="GO:0005886">
    <property type="term" value="C:plasma membrane"/>
    <property type="evidence" value="ECO:0007669"/>
    <property type="project" value="UniProtKB-SubCell"/>
</dbReference>
<organism evidence="9 10">
    <name type="scientific">Mycolicibacterium porcinum</name>
    <dbReference type="NCBI Taxonomy" id="39693"/>
    <lineage>
        <taxon>Bacteria</taxon>
        <taxon>Bacillati</taxon>
        <taxon>Actinomycetota</taxon>
        <taxon>Actinomycetes</taxon>
        <taxon>Mycobacteriales</taxon>
        <taxon>Mycobacteriaceae</taxon>
        <taxon>Mycolicibacterium</taxon>
    </lineage>
</organism>
<gene>
    <name evidence="9" type="ORF">H5P34_12850</name>
</gene>
<feature type="transmembrane region" description="Helical" evidence="7">
    <location>
        <begin position="217"/>
        <end position="238"/>
    </location>
</feature>
<dbReference type="CDD" id="cd17321">
    <property type="entry name" value="MFS_MMR_MDR_like"/>
    <property type="match status" value="1"/>
</dbReference>
<protein>
    <submittedName>
        <fullName evidence="9">MFS transporter</fullName>
    </submittedName>
</protein>
<evidence type="ECO:0000256" key="7">
    <source>
        <dbReference type="SAM" id="Phobius"/>
    </source>
</evidence>
<dbReference type="InterPro" id="IPR011701">
    <property type="entry name" value="MFS"/>
</dbReference>
<dbReference type="InterPro" id="IPR020846">
    <property type="entry name" value="MFS_dom"/>
</dbReference>
<evidence type="ECO:0000256" key="2">
    <source>
        <dbReference type="ARBA" id="ARBA00022448"/>
    </source>
</evidence>
<reference evidence="9" key="2">
    <citation type="journal article" date="2022" name="BMC Genomics">
        <title>Comparative genome analysis of mycobacteria focusing on tRNA and non-coding RNA.</title>
        <authorList>
            <person name="Behra P.R.K."/>
            <person name="Pettersson B.M.F."/>
            <person name="Ramesh M."/>
            <person name="Das S."/>
            <person name="Dasgupta S."/>
            <person name="Kirsebom L.A."/>
        </authorList>
    </citation>
    <scope>NUCLEOTIDE SEQUENCE</scope>
    <source>
        <strain evidence="9">DSM 44242</strain>
    </source>
</reference>
<evidence type="ECO:0000259" key="8">
    <source>
        <dbReference type="PROSITE" id="PS50850"/>
    </source>
</evidence>
<evidence type="ECO:0000256" key="1">
    <source>
        <dbReference type="ARBA" id="ARBA00004651"/>
    </source>
</evidence>
<comment type="subcellular location">
    <subcellularLocation>
        <location evidence="1">Cell membrane</location>
        <topology evidence="1">Multi-pass membrane protein</topology>
    </subcellularLocation>
</comment>
<proteinExistence type="predicted"/>
<feature type="transmembrane region" description="Helical" evidence="7">
    <location>
        <begin position="68"/>
        <end position="88"/>
    </location>
</feature>
<feature type="transmembrane region" description="Helical" evidence="7">
    <location>
        <begin position="315"/>
        <end position="336"/>
    </location>
</feature>
<feature type="transmembrane region" description="Helical" evidence="7">
    <location>
        <begin position="287"/>
        <end position="309"/>
    </location>
</feature>
<keyword evidence="5 7" id="KW-0472">Membrane</keyword>
<dbReference type="GO" id="GO:0022857">
    <property type="term" value="F:transmembrane transporter activity"/>
    <property type="evidence" value="ECO:0007669"/>
    <property type="project" value="InterPro"/>
</dbReference>
<dbReference type="AlphaFoldDB" id="A0AAW5T0Q2"/>
<dbReference type="Proteomes" id="UP001141659">
    <property type="component" value="Unassembled WGS sequence"/>
</dbReference>
<dbReference type="PANTHER" id="PTHR42718:SF9">
    <property type="entry name" value="MAJOR FACILITATOR SUPERFAMILY MULTIDRUG TRANSPORTER MFSC"/>
    <property type="match status" value="1"/>
</dbReference>
<feature type="transmembrane region" description="Helical" evidence="7">
    <location>
        <begin position="348"/>
        <end position="366"/>
    </location>
</feature>
<name>A0AAW5T0Q2_9MYCO</name>
<dbReference type="RefSeq" id="WP_036441205.1">
    <property type="nucleotide sequence ID" value="NZ_JACKVC010000016.1"/>
</dbReference>
<dbReference type="Gene3D" id="1.20.1250.20">
    <property type="entry name" value="MFS general substrate transporter like domains"/>
    <property type="match status" value="1"/>
</dbReference>
<feature type="domain" description="Major facilitator superfamily (MFS) profile" evidence="8">
    <location>
        <begin position="31"/>
        <end position="464"/>
    </location>
</feature>
<feature type="transmembrane region" description="Helical" evidence="7">
    <location>
        <begin position="122"/>
        <end position="145"/>
    </location>
</feature>
<dbReference type="PRINTS" id="PR01036">
    <property type="entry name" value="TCRTETB"/>
</dbReference>
<feature type="transmembrane region" description="Helical" evidence="7">
    <location>
        <begin position="439"/>
        <end position="459"/>
    </location>
</feature>
<sequence length="465" mass="47395">MTDVRGTAQQPAGCLEGDIGGSDDRTGTPLGLAALLAGTLVGTVSNNVVNVPLGVIIDEFDAPLGNGVFVVVGFLVCFAATIPLAGWFGDRFGRRRIYCAALLATAVCAVGAATAPSLPLLIAWRSLGGVAAAAFAPAVMGLIAWMFSGPRRGRAMGAWASVNGIGQAVGPSLGGLVADHWGWRWVFVPLVPVALAGFVGTLRYVPRFPGVRMPFDLAGAAALTIGSALLMLGLALVSQPDMPGWLVAAAVTAAVAALAWFVWHCAHTRAPFVDVRLVTESRFVRSCLAAFAQMFCLGATLLAVPLYLVGQSVSISAAGMMLFVVPATMAVLGPLVGRWQDRLGPRRVLRSGLVLLLIAQVGMTVTVGHDRLVLGALIVVLVIGGVGISLVQTPAATGATRSPAGEQGTGLGLFNLLRFGGSACGAASVAVALDLSGYPAVFIACAVIVALGLAGSFVGPDPQPV</sequence>
<evidence type="ECO:0000256" key="6">
    <source>
        <dbReference type="SAM" id="MobiDB-lite"/>
    </source>
</evidence>
<keyword evidence="2" id="KW-0813">Transport</keyword>
<feature type="transmembrane region" description="Helical" evidence="7">
    <location>
        <begin position="97"/>
        <end position="116"/>
    </location>
</feature>
<comment type="caution">
    <text evidence="9">The sequence shown here is derived from an EMBL/GenBank/DDBJ whole genome shotgun (WGS) entry which is preliminary data.</text>
</comment>
<feature type="transmembrane region" description="Helical" evidence="7">
    <location>
        <begin position="183"/>
        <end position="205"/>
    </location>
</feature>
<feature type="transmembrane region" description="Helical" evidence="7">
    <location>
        <begin position="157"/>
        <end position="177"/>
    </location>
</feature>
<feature type="region of interest" description="Disordered" evidence="6">
    <location>
        <begin position="1"/>
        <end position="21"/>
    </location>
</feature>
<dbReference type="PANTHER" id="PTHR42718">
    <property type="entry name" value="MAJOR FACILITATOR SUPERFAMILY MULTIDRUG TRANSPORTER MFSC"/>
    <property type="match status" value="1"/>
</dbReference>
<evidence type="ECO:0000256" key="5">
    <source>
        <dbReference type="ARBA" id="ARBA00023136"/>
    </source>
</evidence>
<evidence type="ECO:0000313" key="9">
    <source>
        <dbReference type="EMBL" id="MCV7388934.1"/>
    </source>
</evidence>